<sequence>MGSRTGSVTNFSGEPSEEGLVLCFETRGEEDALLGEMGGALPAGNREGNGLFAAEFALEQFTEALKEAPAFASLIKDFTCNYVRAIRNIFRKTQIPHIAYKGVK</sequence>
<reference evidence="1" key="1">
    <citation type="journal article" date="2007" name="PLoS ONE">
        <title>The first genome sequence of an elite grapevine cultivar (Pinot noir Vitis vinifera L.): coping with a highly heterozygous genome.</title>
        <authorList>
            <person name="Velasco R."/>
            <person name="Zharkikh A."/>
            <person name="Troggio M."/>
            <person name="Cartwright D.A."/>
            <person name="Cestaro A."/>
            <person name="Pruss D."/>
            <person name="Pindo M."/>
            <person name="FitzGerald L.M."/>
            <person name="Vezzulli S."/>
            <person name="Reid J."/>
            <person name="Malacarne G."/>
            <person name="Iliev D."/>
            <person name="Coppola G."/>
            <person name="Wardell B."/>
            <person name="Micheletti D."/>
            <person name="Macalma T."/>
            <person name="Facci M."/>
            <person name="Mitchell J.T."/>
            <person name="Perazzolli M."/>
            <person name="Eldredge G."/>
            <person name="Gatto P."/>
            <person name="Oyzerski R."/>
            <person name="Moretto M."/>
            <person name="Gutin N."/>
            <person name="Stefanini M."/>
            <person name="Chen Y."/>
            <person name="Segala C."/>
            <person name="Davenport C."/>
            <person name="Dematte L."/>
            <person name="Mraz A."/>
            <person name="Battilana J."/>
            <person name="Stormo K."/>
            <person name="Costa F."/>
            <person name="Tao Q."/>
            <person name="Si-Ammour A."/>
            <person name="Harkins T."/>
            <person name="Lackey A."/>
            <person name="Perbost C."/>
            <person name="Taillon B."/>
            <person name="Stella A."/>
            <person name="Solovyev V."/>
            <person name="Fawcett J.A."/>
            <person name="Sterck L."/>
            <person name="Vandepoele K."/>
            <person name="Grando S.M."/>
            <person name="Toppo S."/>
            <person name="Moser C."/>
            <person name="Lanchbury J."/>
            <person name="Bogden R."/>
            <person name="Skolnick M."/>
            <person name="Sgaramella V."/>
            <person name="Bhatnagar S.K."/>
            <person name="Fontana P."/>
            <person name="Gutin A."/>
            <person name="Van de Peer Y."/>
            <person name="Salamini F."/>
            <person name="Viola R."/>
        </authorList>
    </citation>
    <scope>NUCLEOTIDE SEQUENCE</scope>
</reference>
<dbReference type="EMBL" id="AM442334">
    <property type="protein sequence ID" value="CAN63015.1"/>
    <property type="molecule type" value="Genomic_DNA"/>
</dbReference>
<organism evidence="1">
    <name type="scientific">Vitis vinifera</name>
    <name type="common">Grape</name>
    <dbReference type="NCBI Taxonomy" id="29760"/>
    <lineage>
        <taxon>Eukaryota</taxon>
        <taxon>Viridiplantae</taxon>
        <taxon>Streptophyta</taxon>
        <taxon>Embryophyta</taxon>
        <taxon>Tracheophyta</taxon>
        <taxon>Spermatophyta</taxon>
        <taxon>Magnoliopsida</taxon>
        <taxon>eudicotyledons</taxon>
        <taxon>Gunneridae</taxon>
        <taxon>Pentapetalae</taxon>
        <taxon>rosids</taxon>
        <taxon>Vitales</taxon>
        <taxon>Vitaceae</taxon>
        <taxon>Viteae</taxon>
        <taxon>Vitis</taxon>
    </lineage>
</organism>
<dbReference type="AlphaFoldDB" id="A5B0D9"/>
<gene>
    <name evidence="1" type="ORF">VITISV_017408</name>
</gene>
<proteinExistence type="predicted"/>
<evidence type="ECO:0000313" key="1">
    <source>
        <dbReference type="EMBL" id="CAN63015.1"/>
    </source>
</evidence>
<name>A5B0D9_VITVI</name>
<accession>A5B0D9</accession>
<protein>
    <submittedName>
        <fullName evidence="1">Uncharacterized protein</fullName>
    </submittedName>
</protein>